<gene>
    <name evidence="2" type="ORF">SAMN04489867_2900</name>
</gene>
<organism evidence="2 3">
    <name type="scientific">Pedococcus dokdonensis</name>
    <dbReference type="NCBI Taxonomy" id="443156"/>
    <lineage>
        <taxon>Bacteria</taxon>
        <taxon>Bacillati</taxon>
        <taxon>Actinomycetota</taxon>
        <taxon>Actinomycetes</taxon>
        <taxon>Micrococcales</taxon>
        <taxon>Intrasporangiaceae</taxon>
        <taxon>Pedococcus</taxon>
    </lineage>
</organism>
<dbReference type="SUPFAM" id="SSF52833">
    <property type="entry name" value="Thioredoxin-like"/>
    <property type="match status" value="1"/>
</dbReference>
<dbReference type="Pfam" id="PF01323">
    <property type="entry name" value="DSBA"/>
    <property type="match status" value="1"/>
</dbReference>
<dbReference type="Gene3D" id="3.40.30.10">
    <property type="entry name" value="Glutaredoxin"/>
    <property type="match status" value="1"/>
</dbReference>
<dbReference type="OrthoDB" id="4868289at2"/>
<feature type="domain" description="DSBA-like thioredoxin" evidence="1">
    <location>
        <begin position="113"/>
        <end position="204"/>
    </location>
</feature>
<dbReference type="RefSeq" id="WP_091786886.1">
    <property type="nucleotide sequence ID" value="NZ_LT629711.1"/>
</dbReference>
<dbReference type="InterPro" id="IPR036249">
    <property type="entry name" value="Thioredoxin-like_sf"/>
</dbReference>
<evidence type="ECO:0000259" key="1">
    <source>
        <dbReference type="Pfam" id="PF01323"/>
    </source>
</evidence>
<sequence>MSQAPHGCRCGIAGWRTPTQSGLGARCTHEPAAVHRSRADLRRLIQPHGRLVSPGDLPLTGTELPTLLVYVMDIYDPASWAYLPSVSAVLGSVPSGVEVEVVQSGRLAARAPAACLIALLAAGELPVSTVLEAVQHAYFVESRPLDSPGVVESVAEALGLDGPAVAIFARSSRARELAAEDFELARDLDLGGGPLLLASRGEHVFEFDGPGASGDRLVDQFRTVQTRP</sequence>
<keyword evidence="3" id="KW-1185">Reference proteome</keyword>
<evidence type="ECO:0000313" key="3">
    <source>
        <dbReference type="Proteomes" id="UP000199077"/>
    </source>
</evidence>
<dbReference type="InterPro" id="IPR001853">
    <property type="entry name" value="DSBA-like_thioredoxin_dom"/>
</dbReference>
<reference evidence="3" key="1">
    <citation type="submission" date="2016-10" db="EMBL/GenBank/DDBJ databases">
        <authorList>
            <person name="Varghese N."/>
            <person name="Submissions S."/>
        </authorList>
    </citation>
    <scope>NUCLEOTIDE SEQUENCE [LARGE SCALE GENOMIC DNA]</scope>
    <source>
        <strain evidence="3">DSM 22329</strain>
    </source>
</reference>
<dbReference type="GO" id="GO:0016491">
    <property type="term" value="F:oxidoreductase activity"/>
    <property type="evidence" value="ECO:0007669"/>
    <property type="project" value="InterPro"/>
</dbReference>
<dbReference type="AlphaFoldDB" id="A0A1H0TP86"/>
<dbReference type="Proteomes" id="UP000199077">
    <property type="component" value="Chromosome I"/>
</dbReference>
<evidence type="ECO:0000313" key="2">
    <source>
        <dbReference type="EMBL" id="SDP55458.1"/>
    </source>
</evidence>
<proteinExistence type="predicted"/>
<dbReference type="STRING" id="443156.SAMN04489867_2900"/>
<name>A0A1H0TP86_9MICO</name>
<dbReference type="EMBL" id="LT629711">
    <property type="protein sequence ID" value="SDP55458.1"/>
    <property type="molecule type" value="Genomic_DNA"/>
</dbReference>
<protein>
    <submittedName>
        <fullName evidence="2">DSBA-like thioredoxin domain-containing protein</fullName>
    </submittedName>
</protein>
<accession>A0A1H0TP86</accession>